<dbReference type="AlphaFoldDB" id="A0A7M5UGL0"/>
<dbReference type="SUPFAM" id="SSF52540">
    <property type="entry name" value="P-loop containing nucleoside triphosphate hydrolases"/>
    <property type="match status" value="1"/>
</dbReference>
<dbReference type="RefSeq" id="XP_066922314.1">
    <property type="nucleotide sequence ID" value="XM_067066213.1"/>
</dbReference>
<dbReference type="GO" id="GO:0003924">
    <property type="term" value="F:GTPase activity"/>
    <property type="evidence" value="ECO:0007669"/>
    <property type="project" value="InterPro"/>
</dbReference>
<dbReference type="SMART" id="SM00173">
    <property type="entry name" value="RAS"/>
    <property type="match status" value="1"/>
</dbReference>
<evidence type="ECO:0000313" key="9">
    <source>
        <dbReference type="Proteomes" id="UP000594262"/>
    </source>
</evidence>
<evidence type="ECO:0000256" key="5">
    <source>
        <dbReference type="ARBA" id="ARBA00023136"/>
    </source>
</evidence>
<dbReference type="InterPro" id="IPR005225">
    <property type="entry name" value="Small_GTP-bd"/>
</dbReference>
<dbReference type="GeneID" id="136809669"/>
<dbReference type="Gene3D" id="3.40.50.300">
    <property type="entry name" value="P-loop containing nucleotide triphosphate hydrolases"/>
    <property type="match status" value="1"/>
</dbReference>
<evidence type="ECO:0000256" key="2">
    <source>
        <dbReference type="ARBA" id="ARBA00022475"/>
    </source>
</evidence>
<organism evidence="8 9">
    <name type="scientific">Clytia hemisphaerica</name>
    <dbReference type="NCBI Taxonomy" id="252671"/>
    <lineage>
        <taxon>Eukaryota</taxon>
        <taxon>Metazoa</taxon>
        <taxon>Cnidaria</taxon>
        <taxon>Hydrozoa</taxon>
        <taxon>Hydroidolina</taxon>
        <taxon>Leptothecata</taxon>
        <taxon>Obeliida</taxon>
        <taxon>Clytiidae</taxon>
        <taxon>Clytia</taxon>
    </lineage>
</organism>
<dbReference type="PANTHER" id="PTHR46149">
    <property type="entry name" value="MIP08469P"/>
    <property type="match status" value="1"/>
</dbReference>
<dbReference type="OrthoDB" id="5968470at2759"/>
<dbReference type="NCBIfam" id="TIGR00231">
    <property type="entry name" value="small_GTP"/>
    <property type="match status" value="1"/>
</dbReference>
<dbReference type="PANTHER" id="PTHR46149:SF7">
    <property type="entry name" value="GTP-BINDING PROTEIN DI-RAS2"/>
    <property type="match status" value="1"/>
</dbReference>
<evidence type="ECO:0000256" key="6">
    <source>
        <dbReference type="ARBA" id="ARBA00023288"/>
    </source>
</evidence>
<evidence type="ECO:0000313" key="8">
    <source>
        <dbReference type="EnsemblMetazoa" id="CLYHEMP010329.1"/>
    </source>
</evidence>
<dbReference type="Pfam" id="PF00071">
    <property type="entry name" value="Ras"/>
    <property type="match status" value="1"/>
</dbReference>
<dbReference type="SMART" id="SM00175">
    <property type="entry name" value="RAB"/>
    <property type="match status" value="1"/>
</dbReference>
<dbReference type="EnsemblMetazoa" id="CLYHEMT010329.1">
    <property type="protein sequence ID" value="CLYHEMP010329.1"/>
    <property type="gene ID" value="CLYHEMG010329"/>
</dbReference>
<dbReference type="Proteomes" id="UP000594262">
    <property type="component" value="Unplaced"/>
</dbReference>
<dbReference type="GO" id="GO:0005525">
    <property type="term" value="F:GTP binding"/>
    <property type="evidence" value="ECO:0007669"/>
    <property type="project" value="UniProtKB-KW"/>
</dbReference>
<dbReference type="InterPro" id="IPR052236">
    <property type="entry name" value="Small_GTPase_RasD"/>
</dbReference>
<comment type="similarity">
    <text evidence="7">Belongs to the small GTPase superfamily. RasD family.</text>
</comment>
<accession>A0A7M5UGL0</accession>
<evidence type="ECO:0000256" key="1">
    <source>
        <dbReference type="ARBA" id="ARBA00004193"/>
    </source>
</evidence>
<keyword evidence="6" id="KW-0449">Lipoprotein</keyword>
<dbReference type="PROSITE" id="PS51421">
    <property type="entry name" value="RAS"/>
    <property type="match status" value="1"/>
</dbReference>
<dbReference type="SMART" id="SM00174">
    <property type="entry name" value="RHO"/>
    <property type="match status" value="1"/>
</dbReference>
<sequence>MAARRLSLNSVMRNHDKINVLRKKSKVDQEFVINVAFMGSAASGKTTIVHRLMGKKFHQHYNPTVFDFYDYESKVDNTCRLSLQISDTAGAFSFPAMDRLTIQKSDVVVVVFDLTSMGSLNHAEKLIKDIKRQCPRKAILIIGNKSDKPHRVASKRLLNERVTCNFEHTYIETSAKLNDDITIDLLQRIKEEFALLEGPYDVKRSEKPFSSKLKKHLSRSTLSLRDFC</sequence>
<name>A0A7M5UGL0_9CNID</name>
<dbReference type="GO" id="GO:0005886">
    <property type="term" value="C:plasma membrane"/>
    <property type="evidence" value="ECO:0007669"/>
    <property type="project" value="UniProtKB-SubCell"/>
</dbReference>
<keyword evidence="9" id="KW-1185">Reference proteome</keyword>
<keyword evidence="3" id="KW-0488">Methylation</keyword>
<evidence type="ECO:0008006" key="10">
    <source>
        <dbReference type="Google" id="ProtNLM"/>
    </source>
</evidence>
<keyword evidence="5" id="KW-0472">Membrane</keyword>
<comment type="subcellular location">
    <subcellularLocation>
        <location evidence="1">Cell membrane</location>
        <topology evidence="1">Lipid-anchor</topology>
    </subcellularLocation>
</comment>
<dbReference type="PROSITE" id="PS51419">
    <property type="entry name" value="RAB"/>
    <property type="match status" value="1"/>
</dbReference>
<evidence type="ECO:0000256" key="3">
    <source>
        <dbReference type="ARBA" id="ARBA00022481"/>
    </source>
</evidence>
<keyword evidence="4" id="KW-0342">GTP-binding</keyword>
<evidence type="ECO:0000256" key="4">
    <source>
        <dbReference type="ARBA" id="ARBA00023134"/>
    </source>
</evidence>
<keyword evidence="4" id="KW-0547">Nucleotide-binding</keyword>
<evidence type="ECO:0000256" key="7">
    <source>
        <dbReference type="ARBA" id="ARBA00038061"/>
    </source>
</evidence>
<dbReference type="PRINTS" id="PR00449">
    <property type="entry name" value="RASTRNSFRMNG"/>
</dbReference>
<reference evidence="8" key="1">
    <citation type="submission" date="2021-01" db="UniProtKB">
        <authorList>
            <consortium name="EnsemblMetazoa"/>
        </authorList>
    </citation>
    <scope>IDENTIFICATION</scope>
</reference>
<protein>
    <recommendedName>
        <fullName evidence="10">GTP-binding protein Rhes</fullName>
    </recommendedName>
</protein>
<keyword evidence="2" id="KW-1003">Cell membrane</keyword>
<dbReference type="InterPro" id="IPR001806">
    <property type="entry name" value="Small_GTPase"/>
</dbReference>
<proteinExistence type="inferred from homology"/>
<dbReference type="InterPro" id="IPR027417">
    <property type="entry name" value="P-loop_NTPase"/>
</dbReference>